<dbReference type="GeneID" id="101850554"/>
<evidence type="ECO:0000313" key="2">
    <source>
        <dbReference type="Proteomes" id="UP000694888"/>
    </source>
</evidence>
<accession>A0ABM1VRL3</accession>
<feature type="compositionally biased region" description="Low complexity" evidence="1">
    <location>
        <begin position="399"/>
        <end position="409"/>
    </location>
</feature>
<name>A0ABM1VRL3_APLCA</name>
<dbReference type="RefSeq" id="XP_035825055.1">
    <property type="nucleotide sequence ID" value="XM_035969162.1"/>
</dbReference>
<gene>
    <name evidence="3" type="primary">LOC101850554</name>
</gene>
<reference evidence="3" key="1">
    <citation type="submission" date="2025-08" db="UniProtKB">
        <authorList>
            <consortium name="RefSeq"/>
        </authorList>
    </citation>
    <scope>IDENTIFICATION</scope>
</reference>
<keyword evidence="2" id="KW-1185">Reference proteome</keyword>
<evidence type="ECO:0000256" key="1">
    <source>
        <dbReference type="SAM" id="MobiDB-lite"/>
    </source>
</evidence>
<feature type="region of interest" description="Disordered" evidence="1">
    <location>
        <begin position="339"/>
        <end position="415"/>
    </location>
</feature>
<sequence length="437" mass="48706">MTEVRNYEAIVQCLSSEVGERSESNPLDFFISLNFDPENLRSKSKSVCAKLQASNDNLECAKDSNKTLASFCAAGFTRGLLDVFGLHKERRAPQDVLRGIACSVTKQTTFCIKDTLPGCSEDVRMTLIGYYSIFTNETCIAQPGEELPQRVPNKNPKTALVKCTQEAEEKLSSEQPEPKPTSLAELGILRLKTNCKTYMDRYTCYERELENITNFMDFWLSLTFDRINAENSQKNYCSLIDEHVIPKLTNECFEKSQPALDACEEGFVNEVETIRREWFNNTDFDGLQLQTLACRTSVIRATCFGNAMQHCGEDVARAMALSEMGVLPDICRRLLAQEDDRPPNQGKQPDSGPPHTHKSETQGGSHYKNTDVPSGSMDNMPKSRERPTKNNDYTPVGRSSSSSSSASSADDTENSATRVEIGIILLLSLVCVIVAFE</sequence>
<evidence type="ECO:0000313" key="3">
    <source>
        <dbReference type="RefSeq" id="XP_035825055.1"/>
    </source>
</evidence>
<dbReference type="Proteomes" id="UP000694888">
    <property type="component" value="Unplaced"/>
</dbReference>
<protein>
    <submittedName>
        <fullName evidence="3">Uncharacterized protein LOC101850554</fullName>
    </submittedName>
</protein>
<organism evidence="2 3">
    <name type="scientific">Aplysia californica</name>
    <name type="common">California sea hare</name>
    <dbReference type="NCBI Taxonomy" id="6500"/>
    <lineage>
        <taxon>Eukaryota</taxon>
        <taxon>Metazoa</taxon>
        <taxon>Spiralia</taxon>
        <taxon>Lophotrochozoa</taxon>
        <taxon>Mollusca</taxon>
        <taxon>Gastropoda</taxon>
        <taxon>Heterobranchia</taxon>
        <taxon>Euthyneura</taxon>
        <taxon>Tectipleura</taxon>
        <taxon>Aplysiida</taxon>
        <taxon>Aplysioidea</taxon>
        <taxon>Aplysiidae</taxon>
        <taxon>Aplysia</taxon>
    </lineage>
</organism>
<proteinExistence type="predicted"/>